<keyword evidence="4" id="KW-0068">Autocatalytic cleavage</keyword>
<keyword evidence="2" id="KW-0949">S-adenosyl-L-methionine</keyword>
<dbReference type="Proteomes" id="UP000183639">
    <property type="component" value="Unassembled WGS sequence"/>
</dbReference>
<evidence type="ECO:0000256" key="5">
    <source>
        <dbReference type="ARBA" id="ARBA00023066"/>
    </source>
</evidence>
<dbReference type="GO" id="GO:0004014">
    <property type="term" value="F:adenosylmethionine decarboxylase activity"/>
    <property type="evidence" value="ECO:0007669"/>
    <property type="project" value="InterPro"/>
</dbReference>
<evidence type="ECO:0000256" key="4">
    <source>
        <dbReference type="ARBA" id="ARBA00022813"/>
    </source>
</evidence>
<dbReference type="InterPro" id="IPR016067">
    <property type="entry name" value="S-AdoMet_deCO2ase_core"/>
</dbReference>
<dbReference type="EMBL" id="FOQK01000014">
    <property type="protein sequence ID" value="SFI08443.1"/>
    <property type="molecule type" value="Genomic_DNA"/>
</dbReference>
<evidence type="ECO:0000256" key="10">
    <source>
        <dbReference type="ARBA" id="ARBA00023317"/>
    </source>
</evidence>
<reference evidence="11 12" key="1">
    <citation type="submission" date="2016-10" db="EMBL/GenBank/DDBJ databases">
        <authorList>
            <person name="de Groot N.N."/>
        </authorList>
    </citation>
    <scope>NUCLEOTIDE SEQUENCE [LARGE SCALE GENOMIC DNA]</scope>
    <source>
        <strain evidence="11 12">Z108</strain>
    </source>
</reference>
<keyword evidence="5" id="KW-0745">Spermidine biosynthesis</keyword>
<sequence length="152" mass="17344">MKILARHLTADLFNCKNNKLTDIELIQENMKAALERIGHQLVKLDVQQLADDHYVLIALLTDGHLSLHIYTDLKYVALDVFLCHEDAEPDMVAQEIRNFFKPDKTKTTVLKRGNFGVAKEIKPKVTTKVAPLRKIHNTGAKVIRALARRNHQ</sequence>
<evidence type="ECO:0000256" key="7">
    <source>
        <dbReference type="ARBA" id="ARBA00023145"/>
    </source>
</evidence>
<dbReference type="AlphaFoldDB" id="A0A1I3FB34"/>
<gene>
    <name evidence="11" type="ORF">SAMN04487861_1141</name>
</gene>
<keyword evidence="3" id="KW-0210">Decarboxylase</keyword>
<keyword evidence="10" id="KW-0670">Pyruvate</keyword>
<protein>
    <submittedName>
        <fullName evidence="11">S-adenosylmethionine decarboxylase</fullName>
    </submittedName>
</protein>
<dbReference type="InterPro" id="IPR003826">
    <property type="entry name" value="AdoMetDC_fam_prok"/>
</dbReference>
<keyword evidence="8" id="KW-0456">Lyase</keyword>
<keyword evidence="7" id="KW-0865">Zymogen</keyword>
<evidence type="ECO:0000256" key="9">
    <source>
        <dbReference type="ARBA" id="ARBA00023270"/>
    </source>
</evidence>
<evidence type="ECO:0000256" key="1">
    <source>
        <dbReference type="ARBA" id="ARBA00001928"/>
    </source>
</evidence>
<dbReference type="GO" id="GO:0005829">
    <property type="term" value="C:cytosol"/>
    <property type="evidence" value="ECO:0007669"/>
    <property type="project" value="TreeGrafter"/>
</dbReference>
<proteinExistence type="predicted"/>
<evidence type="ECO:0000256" key="8">
    <source>
        <dbReference type="ARBA" id="ARBA00023239"/>
    </source>
</evidence>
<dbReference type="Gene3D" id="3.60.90.10">
    <property type="entry name" value="S-adenosylmethionine decarboxylase"/>
    <property type="match status" value="1"/>
</dbReference>
<dbReference type="GO" id="GO:0008295">
    <property type="term" value="P:spermidine biosynthetic process"/>
    <property type="evidence" value="ECO:0007669"/>
    <property type="project" value="UniProtKB-KW"/>
</dbReference>
<dbReference type="SUPFAM" id="SSF56276">
    <property type="entry name" value="S-adenosylmethionine decarboxylase"/>
    <property type="match status" value="1"/>
</dbReference>
<evidence type="ECO:0000256" key="3">
    <source>
        <dbReference type="ARBA" id="ARBA00022793"/>
    </source>
</evidence>
<keyword evidence="9" id="KW-0704">Schiff base</keyword>
<evidence type="ECO:0000256" key="6">
    <source>
        <dbReference type="ARBA" id="ARBA00023115"/>
    </source>
</evidence>
<name>A0A1I3FB34_SELRU</name>
<dbReference type="RefSeq" id="WP_075443895.1">
    <property type="nucleotide sequence ID" value="NZ_FOQK01000014.1"/>
</dbReference>
<evidence type="ECO:0000256" key="2">
    <source>
        <dbReference type="ARBA" id="ARBA00022691"/>
    </source>
</evidence>
<dbReference type="Pfam" id="PF02675">
    <property type="entry name" value="AdoMet_dc"/>
    <property type="match status" value="1"/>
</dbReference>
<organism evidence="11 12">
    <name type="scientific">Selenomonas ruminantium</name>
    <dbReference type="NCBI Taxonomy" id="971"/>
    <lineage>
        <taxon>Bacteria</taxon>
        <taxon>Bacillati</taxon>
        <taxon>Bacillota</taxon>
        <taxon>Negativicutes</taxon>
        <taxon>Selenomonadales</taxon>
        <taxon>Selenomonadaceae</taxon>
        <taxon>Selenomonas</taxon>
    </lineage>
</organism>
<accession>A0A1I3FB34</accession>
<evidence type="ECO:0000313" key="11">
    <source>
        <dbReference type="EMBL" id="SFI08443.1"/>
    </source>
</evidence>
<keyword evidence="6" id="KW-0620">Polyamine biosynthesis</keyword>
<dbReference type="PANTHER" id="PTHR33866">
    <property type="entry name" value="S-ADENOSYLMETHIONINE DECARBOXYLASE PROENZYME"/>
    <property type="match status" value="1"/>
</dbReference>
<evidence type="ECO:0000313" key="12">
    <source>
        <dbReference type="Proteomes" id="UP000183639"/>
    </source>
</evidence>
<dbReference type="OrthoDB" id="9793120at2"/>
<comment type="cofactor">
    <cofactor evidence="1">
        <name>pyruvate</name>
        <dbReference type="ChEBI" id="CHEBI:15361"/>
    </cofactor>
</comment>
<dbReference type="PANTHER" id="PTHR33866:SF2">
    <property type="entry name" value="S-ADENOSYLMETHIONINE DECARBOXYLASE PROENZYME"/>
    <property type="match status" value="1"/>
</dbReference>